<keyword evidence="10" id="KW-0573">Peptidoglycan synthesis</keyword>
<evidence type="ECO:0000256" key="8">
    <source>
        <dbReference type="ARBA" id="ARBA00022801"/>
    </source>
</evidence>
<gene>
    <name evidence="17" type="primary">mrdA</name>
    <name evidence="17" type="ORF">ACFSKW_48840</name>
</gene>
<dbReference type="GO" id="GO:0009002">
    <property type="term" value="F:serine-type D-Ala-D-Ala carboxypeptidase activity"/>
    <property type="evidence" value="ECO:0007669"/>
    <property type="project" value="UniProtKB-EC"/>
</dbReference>
<name>A0ABW4TBR4_9ACTN</name>
<evidence type="ECO:0000313" key="17">
    <source>
        <dbReference type="EMBL" id="MFD1939395.1"/>
    </source>
</evidence>
<dbReference type="NCBIfam" id="TIGR03423">
    <property type="entry name" value="pbp2_mrdA"/>
    <property type="match status" value="1"/>
</dbReference>
<accession>A0ABW4TBR4</accession>
<keyword evidence="18" id="KW-1185">Reference proteome</keyword>
<evidence type="ECO:0000256" key="10">
    <source>
        <dbReference type="ARBA" id="ARBA00022984"/>
    </source>
</evidence>
<evidence type="ECO:0000256" key="3">
    <source>
        <dbReference type="ARBA" id="ARBA00007171"/>
    </source>
</evidence>
<evidence type="ECO:0000259" key="15">
    <source>
        <dbReference type="Pfam" id="PF00905"/>
    </source>
</evidence>
<keyword evidence="4" id="KW-1003">Cell membrane</keyword>
<dbReference type="InterPro" id="IPR017790">
    <property type="entry name" value="Penicillin-binding_protein_2"/>
</dbReference>
<comment type="caution">
    <text evidence="17">The sequence shown here is derived from an EMBL/GenBank/DDBJ whole genome shotgun (WGS) entry which is preliminary data.</text>
</comment>
<dbReference type="RefSeq" id="WP_379581631.1">
    <property type="nucleotide sequence ID" value="NZ_JBHUFV010000082.1"/>
</dbReference>
<proteinExistence type="inferred from homology"/>
<keyword evidence="12" id="KW-0472">Membrane</keyword>
<keyword evidence="8 17" id="KW-0378">Hydrolase</keyword>
<keyword evidence="11" id="KW-1133">Transmembrane helix</keyword>
<evidence type="ECO:0000256" key="2">
    <source>
        <dbReference type="ARBA" id="ARBA00004236"/>
    </source>
</evidence>
<dbReference type="InterPro" id="IPR001460">
    <property type="entry name" value="PCN-bd_Tpept"/>
</dbReference>
<comment type="subcellular location">
    <subcellularLocation>
        <location evidence="2">Cell membrane</location>
    </subcellularLocation>
    <subcellularLocation>
        <location evidence="1">Membrane</location>
        <topology evidence="1">Single-pass membrane protein</topology>
    </subcellularLocation>
</comment>
<dbReference type="Pfam" id="PF03717">
    <property type="entry name" value="PBP_dimer"/>
    <property type="match status" value="1"/>
</dbReference>
<sequence>MTRMRTRLLVLHVLVVTMLAVLAVRLWQVQMMRGAEFVSAADETRNRNVIVPAVRGQILDAWGRPLVRNRTALVISVDRTALIRMSDGGAAVLQRLAGVLGTPAKLLEKRIQPCGPGVTRPCWTGSPYQPIPIDQKATTREALQILERQEEFPGVTAEVQAVREYPGGKAGAQMLGYLQPATEEELEKRAGLKAEFSGVDVVGRDGLEFVYDEALRGKTGLRKVQVDRMGKSLGVEQRVAPIPGDTLITSIDARIQGIVEKAINGAMKKVPQADGAAGVVLDPRSGRVLALASAPGYDPSIWTGGISEKEYQRLLSEKEGKPLVSRAINGQFAPGSTFKVSSVSAMLRAGYPLHGQYACPGSYMVGSRSFSNFRGIGLGTLSLHTALVKSCDTIFYRSSYEQWIKDGGLRPKKPPKERFANMARAFGFGSPTGVDLPGESSGRIPDRTWKKELWTATSANNCRRARTGYPEVTDRARAAFLKRLAYENCLEGYLLRPGDAANFSIGQGDVLVTPLQLAAAYAALVSDGKVRSPRIGWAQVRPDGTLVKKIEVPVRGKLPLSATERAYIKKALSQVASDGTAAGAFSGFPMDKVKVGGKTGTAEVWGKADTSWFASFAPTEKPRFVVVVMVSQGGMGGSTAAPAAREIYEGIYGFESGADGQTKDPAKDQAKDPEKGQAKGEGKGGRPELPTGQLPKIKSDGTVAR</sequence>
<keyword evidence="6" id="KW-0645">Protease</keyword>
<keyword evidence="5" id="KW-0997">Cell inner membrane</keyword>
<dbReference type="PANTHER" id="PTHR30627:SF2">
    <property type="entry name" value="PEPTIDOGLYCAN D,D-TRANSPEPTIDASE MRDA"/>
    <property type="match status" value="1"/>
</dbReference>
<dbReference type="EMBL" id="JBHUFV010000082">
    <property type="protein sequence ID" value="MFD1939395.1"/>
    <property type="molecule type" value="Genomic_DNA"/>
</dbReference>
<evidence type="ECO:0000256" key="13">
    <source>
        <dbReference type="ARBA" id="ARBA00023316"/>
    </source>
</evidence>
<evidence type="ECO:0000256" key="7">
    <source>
        <dbReference type="ARBA" id="ARBA00022692"/>
    </source>
</evidence>
<dbReference type="Gene3D" id="3.40.710.10">
    <property type="entry name" value="DD-peptidase/beta-lactamase superfamily"/>
    <property type="match status" value="1"/>
</dbReference>
<dbReference type="InterPro" id="IPR036138">
    <property type="entry name" value="PBP_dimer_sf"/>
</dbReference>
<feature type="compositionally biased region" description="Basic and acidic residues" evidence="14">
    <location>
        <begin position="661"/>
        <end position="686"/>
    </location>
</feature>
<evidence type="ECO:0000259" key="16">
    <source>
        <dbReference type="Pfam" id="PF03717"/>
    </source>
</evidence>
<keyword evidence="17" id="KW-0121">Carboxypeptidase</keyword>
<dbReference type="SUPFAM" id="SSF56601">
    <property type="entry name" value="beta-lactamase/transpeptidase-like"/>
    <property type="match status" value="1"/>
</dbReference>
<dbReference type="InterPro" id="IPR005311">
    <property type="entry name" value="PBP_dimer"/>
</dbReference>
<organism evidence="17 18">
    <name type="scientific">Nonomuraea mangrovi</name>
    <dbReference type="NCBI Taxonomy" id="2316207"/>
    <lineage>
        <taxon>Bacteria</taxon>
        <taxon>Bacillati</taxon>
        <taxon>Actinomycetota</taxon>
        <taxon>Actinomycetes</taxon>
        <taxon>Streptosporangiales</taxon>
        <taxon>Streptosporangiaceae</taxon>
        <taxon>Nonomuraea</taxon>
    </lineage>
</organism>
<evidence type="ECO:0000256" key="6">
    <source>
        <dbReference type="ARBA" id="ARBA00022670"/>
    </source>
</evidence>
<keyword evidence="7" id="KW-0812">Transmembrane</keyword>
<evidence type="ECO:0000256" key="9">
    <source>
        <dbReference type="ARBA" id="ARBA00022960"/>
    </source>
</evidence>
<dbReference type="SUPFAM" id="SSF56519">
    <property type="entry name" value="Penicillin binding protein dimerisation domain"/>
    <property type="match status" value="1"/>
</dbReference>
<reference evidence="18" key="1">
    <citation type="journal article" date="2019" name="Int. J. Syst. Evol. Microbiol.">
        <title>The Global Catalogue of Microorganisms (GCM) 10K type strain sequencing project: providing services to taxonomists for standard genome sequencing and annotation.</title>
        <authorList>
            <consortium name="The Broad Institute Genomics Platform"/>
            <consortium name="The Broad Institute Genome Sequencing Center for Infectious Disease"/>
            <person name="Wu L."/>
            <person name="Ma J."/>
        </authorList>
    </citation>
    <scope>NUCLEOTIDE SEQUENCE [LARGE SCALE GENOMIC DNA]</scope>
    <source>
        <strain evidence="18">ICMP 6774ER</strain>
    </source>
</reference>
<evidence type="ECO:0000256" key="4">
    <source>
        <dbReference type="ARBA" id="ARBA00022475"/>
    </source>
</evidence>
<evidence type="ECO:0000256" key="5">
    <source>
        <dbReference type="ARBA" id="ARBA00022519"/>
    </source>
</evidence>
<evidence type="ECO:0000256" key="11">
    <source>
        <dbReference type="ARBA" id="ARBA00022989"/>
    </source>
</evidence>
<keyword evidence="13" id="KW-0961">Cell wall biogenesis/degradation</keyword>
<evidence type="ECO:0000256" key="1">
    <source>
        <dbReference type="ARBA" id="ARBA00004167"/>
    </source>
</evidence>
<dbReference type="PANTHER" id="PTHR30627">
    <property type="entry name" value="PEPTIDOGLYCAN D,D-TRANSPEPTIDASE"/>
    <property type="match status" value="1"/>
</dbReference>
<keyword evidence="9" id="KW-0133">Cell shape</keyword>
<dbReference type="EC" id="3.4.16.4" evidence="17"/>
<dbReference type="InterPro" id="IPR050515">
    <property type="entry name" value="Beta-lactam/transpept"/>
</dbReference>
<evidence type="ECO:0000256" key="12">
    <source>
        <dbReference type="ARBA" id="ARBA00023136"/>
    </source>
</evidence>
<dbReference type="Pfam" id="PF00905">
    <property type="entry name" value="Transpeptidase"/>
    <property type="match status" value="1"/>
</dbReference>
<feature type="region of interest" description="Disordered" evidence="14">
    <location>
        <begin position="656"/>
        <end position="705"/>
    </location>
</feature>
<evidence type="ECO:0000256" key="14">
    <source>
        <dbReference type="SAM" id="MobiDB-lite"/>
    </source>
</evidence>
<comment type="similarity">
    <text evidence="3">Belongs to the transpeptidase family.</text>
</comment>
<protein>
    <submittedName>
        <fullName evidence="17">Penicillin-binding protein 2</fullName>
        <ecNumber evidence="17">3.4.16.4</ecNumber>
    </submittedName>
</protein>
<dbReference type="InterPro" id="IPR012338">
    <property type="entry name" value="Beta-lactam/transpept-like"/>
</dbReference>
<feature type="domain" description="Penicillin-binding protein transpeptidase" evidence="15">
    <location>
        <begin position="278"/>
        <end position="649"/>
    </location>
</feature>
<dbReference type="Gene3D" id="3.90.1310.10">
    <property type="entry name" value="Penicillin-binding protein 2a (Domain 2)"/>
    <property type="match status" value="1"/>
</dbReference>
<feature type="domain" description="Penicillin-binding protein dimerisation" evidence="16">
    <location>
        <begin position="51"/>
        <end position="234"/>
    </location>
</feature>
<evidence type="ECO:0000313" key="18">
    <source>
        <dbReference type="Proteomes" id="UP001597368"/>
    </source>
</evidence>
<dbReference type="Proteomes" id="UP001597368">
    <property type="component" value="Unassembled WGS sequence"/>
</dbReference>